<keyword evidence="2" id="KW-0732">Signal</keyword>
<dbReference type="Pfam" id="PF10281">
    <property type="entry name" value="Ish1"/>
    <property type="match status" value="5"/>
</dbReference>
<accession>A0A060SY54</accession>
<evidence type="ECO:0000313" key="4">
    <source>
        <dbReference type="Proteomes" id="UP000029665"/>
    </source>
</evidence>
<organism evidence="3 4">
    <name type="scientific">Pycnoporus cinnabarinus</name>
    <name type="common">Cinnabar-red polypore</name>
    <name type="synonym">Trametes cinnabarina</name>
    <dbReference type="NCBI Taxonomy" id="5643"/>
    <lineage>
        <taxon>Eukaryota</taxon>
        <taxon>Fungi</taxon>
        <taxon>Dikarya</taxon>
        <taxon>Basidiomycota</taxon>
        <taxon>Agaricomycotina</taxon>
        <taxon>Agaricomycetes</taxon>
        <taxon>Polyporales</taxon>
        <taxon>Polyporaceae</taxon>
        <taxon>Trametes</taxon>
    </lineage>
</organism>
<evidence type="ECO:0000256" key="1">
    <source>
        <dbReference type="SAM" id="MobiDB-lite"/>
    </source>
</evidence>
<dbReference type="OrthoDB" id="2527403at2759"/>
<dbReference type="Proteomes" id="UP000029665">
    <property type="component" value="Unassembled WGS sequence"/>
</dbReference>
<evidence type="ECO:0000256" key="2">
    <source>
        <dbReference type="SAM" id="SignalP"/>
    </source>
</evidence>
<sequence>MRPSLILLALTAGTAVQASWFGGNNNNINNQPAEYTTWTAQQLQNWLDAHGVPYPSNAPSQADLQAAVKAHWDSASQWTSDQYNKAQVAFSNLKADAFDTWDESRLREFLLEQGVVNPSGTREQLALLAKQKWRQYSSAASAYSKTASRTASSAANKASKTASSAASEASKSASSLASSASAQASTAVYGDSLHQATKSVSSFAALATDNAAIALDDTKDYIYSTWDDNRIRSYLQEHGVIEPPATPRNKLLAKMKETYAATVNPVYKAWSDSYLHRWLVNHGIVKDVAQKRREDLLAMMDRYYYDTKDYVWDSWNDSQMKEWLVNHGIVKSDAQLQREKMRKLIADNYVHAQDTAWDAWSESDMRQWLIDHGYLRSDAQKKRDELVKLMNEKYTDMSSRTAAYLTWPDARLRAYLREHGVSDDKLPASRPALLQEVRIRWVQTSNRAGSLWRHVREIFDSGVEVAEDKAAQILHILTGGAEGAKEGARTANEQHKAQKVEL</sequence>
<feature type="compositionally biased region" description="Basic and acidic residues" evidence="1">
    <location>
        <begin position="483"/>
        <end position="502"/>
    </location>
</feature>
<keyword evidence="4" id="KW-1185">Reference proteome</keyword>
<feature type="signal peptide" evidence="2">
    <location>
        <begin position="1"/>
        <end position="18"/>
    </location>
</feature>
<reference evidence="3" key="1">
    <citation type="submission" date="2014-01" db="EMBL/GenBank/DDBJ databases">
        <title>The genome of the white-rot fungus Pycnoporus cinnabarinus: a basidiomycete model with a versatile arsenal for lignocellulosic biomass breakdown.</title>
        <authorList>
            <person name="Levasseur A."/>
            <person name="Lomascolo A."/>
            <person name="Ruiz-Duenas F.J."/>
            <person name="Uzan E."/>
            <person name="Piumi F."/>
            <person name="Kues U."/>
            <person name="Ram A.F.J."/>
            <person name="Murat C."/>
            <person name="Haon M."/>
            <person name="Benoit I."/>
            <person name="Arfi Y."/>
            <person name="Chevret D."/>
            <person name="Drula E."/>
            <person name="Kwon M.J."/>
            <person name="Gouret P."/>
            <person name="Lesage-Meessen L."/>
            <person name="Lombard V."/>
            <person name="Mariette J."/>
            <person name="Noirot C."/>
            <person name="Park J."/>
            <person name="Patyshakuliyeva A."/>
            <person name="Wieneger R.A.B."/>
            <person name="Wosten H.A.B."/>
            <person name="Martin F."/>
            <person name="Coutinho P.M."/>
            <person name="de Vries R."/>
            <person name="Martinez A.T."/>
            <person name="Klopp C."/>
            <person name="Pontarotti P."/>
            <person name="Henrissat B."/>
            <person name="Record E."/>
        </authorList>
    </citation>
    <scope>NUCLEOTIDE SEQUENCE [LARGE SCALE GENOMIC DNA]</scope>
    <source>
        <strain evidence="3">BRFM137</strain>
    </source>
</reference>
<gene>
    <name evidence="3" type="ORF">BN946_scf184902.g7</name>
</gene>
<evidence type="ECO:0000313" key="3">
    <source>
        <dbReference type="EMBL" id="CDO77473.1"/>
    </source>
</evidence>
<dbReference type="STRING" id="5643.A0A060SY54"/>
<proteinExistence type="predicted"/>
<dbReference type="OMA" id="WTFDTWN"/>
<dbReference type="HOGENOM" id="CLU_022672_2_0_1"/>
<dbReference type="InterPro" id="IPR018803">
    <property type="entry name" value="Ish1/Msc1-like"/>
</dbReference>
<name>A0A060SY54_PYCCI</name>
<feature type="chain" id="PRO_5001587480" evidence="2">
    <location>
        <begin position="19"/>
        <end position="502"/>
    </location>
</feature>
<dbReference type="AlphaFoldDB" id="A0A060SY54"/>
<dbReference type="EMBL" id="CCBP010000456">
    <property type="protein sequence ID" value="CDO77473.1"/>
    <property type="molecule type" value="Genomic_DNA"/>
</dbReference>
<comment type="caution">
    <text evidence="3">The sequence shown here is derived from an EMBL/GenBank/DDBJ whole genome shotgun (WGS) entry which is preliminary data.</text>
</comment>
<protein>
    <submittedName>
        <fullName evidence="3">Uncharacterized protein</fullName>
    </submittedName>
</protein>
<feature type="region of interest" description="Disordered" evidence="1">
    <location>
        <begin position="482"/>
        <end position="502"/>
    </location>
</feature>